<dbReference type="AlphaFoldDB" id="A0A9J5WNZ0"/>
<keyword evidence="3" id="KW-1185">Reference proteome</keyword>
<name>A0A9J5WNZ0_SOLCO</name>
<dbReference type="EMBL" id="JACXVP010000011">
    <property type="protein sequence ID" value="KAG5576900.1"/>
    <property type="molecule type" value="Genomic_DNA"/>
</dbReference>
<evidence type="ECO:0000313" key="3">
    <source>
        <dbReference type="Proteomes" id="UP000824120"/>
    </source>
</evidence>
<evidence type="ECO:0000256" key="1">
    <source>
        <dbReference type="SAM" id="MobiDB-lite"/>
    </source>
</evidence>
<feature type="region of interest" description="Disordered" evidence="1">
    <location>
        <begin position="1"/>
        <end position="35"/>
    </location>
</feature>
<comment type="caution">
    <text evidence="2">The sequence shown here is derived from an EMBL/GenBank/DDBJ whole genome shotgun (WGS) entry which is preliminary data.</text>
</comment>
<reference evidence="2 3" key="1">
    <citation type="submission" date="2020-09" db="EMBL/GenBank/DDBJ databases">
        <title>De no assembly of potato wild relative species, Solanum commersonii.</title>
        <authorList>
            <person name="Cho K."/>
        </authorList>
    </citation>
    <scope>NUCLEOTIDE SEQUENCE [LARGE SCALE GENOMIC DNA]</scope>
    <source>
        <strain evidence="2">LZ3.2</strain>
        <tissue evidence="2">Leaf</tissue>
    </source>
</reference>
<proteinExistence type="predicted"/>
<protein>
    <submittedName>
        <fullName evidence="2">Uncharacterized protein</fullName>
    </submittedName>
</protein>
<accession>A0A9J5WNZ0</accession>
<dbReference type="Proteomes" id="UP000824120">
    <property type="component" value="Chromosome 11"/>
</dbReference>
<gene>
    <name evidence="2" type="ORF">H5410_057034</name>
</gene>
<sequence length="77" mass="9033">MARPKVPAKHMFDEGCPPSRRSLNPHAPPPQKKKRGLLFHRNVNIPKPLIVNLHRRVVRVNNRLWMTKAQTRVWTLV</sequence>
<evidence type="ECO:0000313" key="2">
    <source>
        <dbReference type="EMBL" id="KAG5576900.1"/>
    </source>
</evidence>
<organism evidence="2 3">
    <name type="scientific">Solanum commersonii</name>
    <name type="common">Commerson's wild potato</name>
    <name type="synonym">Commerson's nightshade</name>
    <dbReference type="NCBI Taxonomy" id="4109"/>
    <lineage>
        <taxon>Eukaryota</taxon>
        <taxon>Viridiplantae</taxon>
        <taxon>Streptophyta</taxon>
        <taxon>Embryophyta</taxon>
        <taxon>Tracheophyta</taxon>
        <taxon>Spermatophyta</taxon>
        <taxon>Magnoliopsida</taxon>
        <taxon>eudicotyledons</taxon>
        <taxon>Gunneridae</taxon>
        <taxon>Pentapetalae</taxon>
        <taxon>asterids</taxon>
        <taxon>lamiids</taxon>
        <taxon>Solanales</taxon>
        <taxon>Solanaceae</taxon>
        <taxon>Solanoideae</taxon>
        <taxon>Solaneae</taxon>
        <taxon>Solanum</taxon>
    </lineage>
</organism>